<keyword evidence="1" id="KW-0472">Membrane</keyword>
<evidence type="ECO:0000256" key="1">
    <source>
        <dbReference type="SAM" id="Phobius"/>
    </source>
</evidence>
<keyword evidence="1" id="KW-1133">Transmembrane helix</keyword>
<evidence type="ECO:0008006" key="4">
    <source>
        <dbReference type="Google" id="ProtNLM"/>
    </source>
</evidence>
<dbReference type="Proteomes" id="UP000295645">
    <property type="component" value="Unassembled WGS sequence"/>
</dbReference>
<evidence type="ECO:0000313" key="2">
    <source>
        <dbReference type="EMBL" id="TCV96105.1"/>
    </source>
</evidence>
<dbReference type="OrthoDB" id="9785445at2"/>
<keyword evidence="1" id="KW-0812">Transmembrane</keyword>
<dbReference type="EMBL" id="SMCS01000002">
    <property type="protein sequence ID" value="TCV96105.1"/>
    <property type="molecule type" value="Genomic_DNA"/>
</dbReference>
<protein>
    <recommendedName>
        <fullName evidence="4">Transmembrane protein</fullName>
    </recommendedName>
</protein>
<keyword evidence="3" id="KW-1185">Reference proteome</keyword>
<comment type="caution">
    <text evidence="2">The sequence shown here is derived from an EMBL/GenBank/DDBJ whole genome shotgun (WGS) entry which is preliminary data.</text>
</comment>
<organism evidence="2 3">
    <name type="scientific">Luteibacter rhizovicinus</name>
    <dbReference type="NCBI Taxonomy" id="242606"/>
    <lineage>
        <taxon>Bacteria</taxon>
        <taxon>Pseudomonadati</taxon>
        <taxon>Pseudomonadota</taxon>
        <taxon>Gammaproteobacteria</taxon>
        <taxon>Lysobacterales</taxon>
        <taxon>Rhodanobacteraceae</taxon>
        <taxon>Luteibacter</taxon>
    </lineage>
</organism>
<dbReference type="AlphaFoldDB" id="A0A4R3YSX5"/>
<dbReference type="RefSeq" id="WP_132142321.1">
    <property type="nucleotide sequence ID" value="NZ_SMCS01000002.1"/>
</dbReference>
<evidence type="ECO:0000313" key="3">
    <source>
        <dbReference type="Proteomes" id="UP000295645"/>
    </source>
</evidence>
<reference evidence="2 3" key="1">
    <citation type="submission" date="2019-03" db="EMBL/GenBank/DDBJ databases">
        <title>Above-ground endophytic microbial communities from plants in different locations in the United States.</title>
        <authorList>
            <person name="Frank C."/>
        </authorList>
    </citation>
    <scope>NUCLEOTIDE SEQUENCE [LARGE SCALE GENOMIC DNA]</scope>
    <source>
        <strain evidence="2 3">LP_13_YM</strain>
    </source>
</reference>
<name>A0A4R3YSX5_9GAMM</name>
<sequence>MTAPNVSPDKPSSSGRLKLVLIMLVFLAPIVAAGLLTVSGWQPTGKGNGQPIEPQRSFADVNIELVGGGTYAWRDSEPRLTLVALPGPDCGKQCIAMLELMRNARITLNRNADRLRLLYVGKPPVSQPAVMSDWLVGNDVANKLEAFRPTQPDTVSAVLVESNTTALSYYPSGFDPSGLRKDMQKVIR</sequence>
<gene>
    <name evidence="2" type="ORF">EC912_102454</name>
</gene>
<feature type="transmembrane region" description="Helical" evidence="1">
    <location>
        <begin position="20"/>
        <end position="41"/>
    </location>
</feature>
<accession>A0A4R3YSX5</accession>
<proteinExistence type="predicted"/>